<feature type="region of interest" description="Disordered" evidence="1">
    <location>
        <begin position="1"/>
        <end position="43"/>
    </location>
</feature>
<accession>A0A3Q8XNT9</accession>
<dbReference type="EMBL" id="CP032509">
    <property type="protein sequence ID" value="AZN71850.1"/>
    <property type="molecule type" value="Genomic_DNA"/>
</dbReference>
<evidence type="ECO:0000313" key="3">
    <source>
        <dbReference type="Proteomes" id="UP000268192"/>
    </source>
</evidence>
<feature type="compositionally biased region" description="Basic and acidic residues" evidence="1">
    <location>
        <begin position="26"/>
        <end position="43"/>
    </location>
</feature>
<dbReference type="KEGG" id="abaw:D5400_11690"/>
<sequence length="227" mass="24896">MADQGDDTADQRFLTAHRPGENPGADPERPDPERAAKVGDRKATAEAAIEDLARQIAGGDEEAEADQLDLMLDPDLPLFKGPVAHVANTIESARGRGRPVGSKNKANQLFRDTLMRMGFRHPGLNLAALANADPRELSAELSQPRWDKKTERWIEASCTPGEAMKLIKDANAELLPYFESKRPTEVHVQRRELGVFIMGEMAIDQGDDEGMIDVTRAQEPKSTNSGT</sequence>
<dbReference type="RefSeq" id="WP_126010169.1">
    <property type="nucleotide sequence ID" value="NZ_CP032509.1"/>
</dbReference>
<evidence type="ECO:0000313" key="2">
    <source>
        <dbReference type="EMBL" id="AZN71850.1"/>
    </source>
</evidence>
<protein>
    <submittedName>
        <fullName evidence="2">Uncharacterized protein</fullName>
    </submittedName>
</protein>
<dbReference type="Proteomes" id="UP000268192">
    <property type="component" value="Chromosome"/>
</dbReference>
<keyword evidence="3" id="KW-1185">Reference proteome</keyword>
<name>A0A3Q8XNT9_9HYPH</name>
<evidence type="ECO:0000256" key="1">
    <source>
        <dbReference type="SAM" id="MobiDB-lite"/>
    </source>
</evidence>
<dbReference type="OrthoDB" id="8304999at2"/>
<gene>
    <name evidence="2" type="ORF">D5400_11690</name>
</gene>
<proteinExistence type="predicted"/>
<organism evidence="2 3">
    <name type="scientific">Georhizobium profundi</name>
    <dbReference type="NCBI Taxonomy" id="2341112"/>
    <lineage>
        <taxon>Bacteria</taxon>
        <taxon>Pseudomonadati</taxon>
        <taxon>Pseudomonadota</taxon>
        <taxon>Alphaproteobacteria</taxon>
        <taxon>Hyphomicrobiales</taxon>
        <taxon>Rhizobiaceae</taxon>
        <taxon>Georhizobium</taxon>
    </lineage>
</organism>
<reference evidence="2 3" key="1">
    <citation type="submission" date="2018-09" db="EMBL/GenBank/DDBJ databases">
        <title>Marinorhizobium profundi gen. nov., sp. nov., isolated from a deep-sea sediment sample from the New Britain Trench and proposal of Marinorhizobiaceae fam. nov. in the order Rhizobiales of the class Alphaproteobacteria.</title>
        <authorList>
            <person name="Cao J."/>
        </authorList>
    </citation>
    <scope>NUCLEOTIDE SEQUENCE [LARGE SCALE GENOMIC DNA]</scope>
    <source>
        <strain evidence="2 3">WS11</strain>
    </source>
</reference>
<dbReference type="AlphaFoldDB" id="A0A3Q8XNT9"/>